<sequence>MEQYVQLYTKLYYPKNIEYGKLSTTEVRQLSIKHPRKSEFRHPQTWMPPESALRQLGKLVQCQIDYLLTTFNHEANLPNFVGSGCLNLRQDGTTIFNLGPECHTSNKNDLLTVPEEVIGKKLKEYAIPLKRKAVERISEDTPQKGKSSKRQPKMSTPSSIDSSKFLKIRKGLRRTPHYTSRVQHNAYGMYVFRSKVLKKID</sequence>
<feature type="region of interest" description="Disordered" evidence="1">
    <location>
        <begin position="136"/>
        <end position="161"/>
    </location>
</feature>
<dbReference type="AlphaFoldDB" id="A0A6J8BHU3"/>
<accession>A0A6J8BHU3</accession>
<organism evidence="2 3">
    <name type="scientific">Mytilus coruscus</name>
    <name type="common">Sea mussel</name>
    <dbReference type="NCBI Taxonomy" id="42192"/>
    <lineage>
        <taxon>Eukaryota</taxon>
        <taxon>Metazoa</taxon>
        <taxon>Spiralia</taxon>
        <taxon>Lophotrochozoa</taxon>
        <taxon>Mollusca</taxon>
        <taxon>Bivalvia</taxon>
        <taxon>Autobranchia</taxon>
        <taxon>Pteriomorphia</taxon>
        <taxon>Mytilida</taxon>
        <taxon>Mytiloidea</taxon>
        <taxon>Mytilidae</taxon>
        <taxon>Mytilinae</taxon>
        <taxon>Mytilus</taxon>
    </lineage>
</organism>
<name>A0A6J8BHU3_MYTCO</name>
<evidence type="ECO:0000313" key="2">
    <source>
        <dbReference type="EMBL" id="CAC5383206.1"/>
    </source>
</evidence>
<dbReference type="OrthoDB" id="6150617at2759"/>
<gene>
    <name evidence="2" type="ORF">MCOR_18972</name>
</gene>
<keyword evidence="3" id="KW-1185">Reference proteome</keyword>
<evidence type="ECO:0000256" key="1">
    <source>
        <dbReference type="SAM" id="MobiDB-lite"/>
    </source>
</evidence>
<protein>
    <submittedName>
        <fullName evidence="2">Uncharacterized protein</fullName>
    </submittedName>
</protein>
<dbReference type="EMBL" id="CACVKT020003356">
    <property type="protein sequence ID" value="CAC5383206.1"/>
    <property type="molecule type" value="Genomic_DNA"/>
</dbReference>
<dbReference type="Proteomes" id="UP000507470">
    <property type="component" value="Unassembled WGS sequence"/>
</dbReference>
<reference evidence="2 3" key="1">
    <citation type="submission" date="2020-06" db="EMBL/GenBank/DDBJ databases">
        <authorList>
            <person name="Li R."/>
            <person name="Bekaert M."/>
        </authorList>
    </citation>
    <scope>NUCLEOTIDE SEQUENCE [LARGE SCALE GENOMIC DNA]</scope>
    <source>
        <strain evidence="3">wild</strain>
    </source>
</reference>
<proteinExistence type="predicted"/>
<evidence type="ECO:0000313" key="3">
    <source>
        <dbReference type="Proteomes" id="UP000507470"/>
    </source>
</evidence>